<evidence type="ECO:0000313" key="2">
    <source>
        <dbReference type="Proteomes" id="UP001596053"/>
    </source>
</evidence>
<protein>
    <submittedName>
        <fullName evidence="1">DUF3540 domain-containing protein</fullName>
    </submittedName>
</protein>
<proteinExistence type="predicted"/>
<evidence type="ECO:0000313" key="1">
    <source>
        <dbReference type="EMBL" id="MFC5421588.1"/>
    </source>
</evidence>
<reference evidence="2" key="1">
    <citation type="journal article" date="2019" name="Int. J. Syst. Evol. Microbiol.">
        <title>The Global Catalogue of Microorganisms (GCM) 10K type strain sequencing project: providing services to taxonomists for standard genome sequencing and annotation.</title>
        <authorList>
            <consortium name="The Broad Institute Genomics Platform"/>
            <consortium name="The Broad Institute Genome Sequencing Center for Infectious Disease"/>
            <person name="Wu L."/>
            <person name="Ma J."/>
        </authorList>
    </citation>
    <scope>NUCLEOTIDE SEQUENCE [LARGE SCALE GENOMIC DNA]</scope>
    <source>
        <strain evidence="2">NCAIM B.01391</strain>
    </source>
</reference>
<dbReference type="InterPro" id="IPR021927">
    <property type="entry name" value="DUF3540"/>
</dbReference>
<gene>
    <name evidence="1" type="ORF">ACFPOB_18695</name>
</gene>
<dbReference type="Proteomes" id="UP001596053">
    <property type="component" value="Unassembled WGS sequence"/>
</dbReference>
<name>A0ABW0ITG5_9HYPH</name>
<dbReference type="RefSeq" id="WP_377799869.1">
    <property type="nucleotide sequence ID" value="NZ_JBHSLW010000029.1"/>
</dbReference>
<dbReference type="EMBL" id="JBHSLW010000029">
    <property type="protein sequence ID" value="MFC5421588.1"/>
    <property type="molecule type" value="Genomic_DNA"/>
</dbReference>
<accession>A0ABW0ITG5</accession>
<comment type="caution">
    <text evidence="1">The sequence shown here is derived from an EMBL/GenBank/DDBJ whole genome shotgun (WGS) entry which is preliminary data.</text>
</comment>
<keyword evidence="2" id="KW-1185">Reference proteome</keyword>
<sequence>MSRASHSPFAIVEASAGASSAPFQEADRLTSARVLAVTGERCLVQDETGTREASRAVSCLIQPQPEDEVLIVVSGRRVFILAVLTRTGLGDATLALPDRAANLAIAAPSIAFNATARLGLDAPEVAVTSRRFHLVTDVLTQISRLASIVGEALTTVVGRQSTVAQRIEVTSQERNTAIAGIDSERIGTHVSQTELTTVSAAVETHLARDDIRLDAKRVTIG</sequence>
<dbReference type="Pfam" id="PF12059">
    <property type="entry name" value="DUF3540"/>
    <property type="match status" value="1"/>
</dbReference>
<organism evidence="1 2">
    <name type="scientific">Bosea eneae</name>
    <dbReference type="NCBI Taxonomy" id="151454"/>
    <lineage>
        <taxon>Bacteria</taxon>
        <taxon>Pseudomonadati</taxon>
        <taxon>Pseudomonadota</taxon>
        <taxon>Alphaproteobacteria</taxon>
        <taxon>Hyphomicrobiales</taxon>
        <taxon>Boseaceae</taxon>
        <taxon>Bosea</taxon>
    </lineage>
</organism>